<sequence>MERNSIHAGSLSPRSTDRERQAILLMLLGQVCSLHDATPRTFVVHTIALYERGILDEQSIGFLFDLGLVPKGVYDIGDRIESESDQHAEKDEGRGPVSPVHSAASPVGSSEEASPGAIVPYKKSHRLSVQSQFTGSARPPPLPLPAGTTDPANLSSEHLEQRQRKASAIREHLERHESIDASIHSSIYGSSVVRPSISRVNSVTTQTTQTRQHTMSSSSVSGPDNNSFDSANSQYTGVNNETANGAHQVMRPIPSNNPSWSVNSHPLLLSRYQREFHEMSLLATGSFGSVHRAIHKLEQKPYAIKCVKFSTEGFYADTLALVVREVRCLAKLDHPNCVRYYTSWLEPSWMSGDSSRKKETDELGEPPRSPRNEVPQRLTDIKHVIDRLQSEDEIDASVQQLKAIIDDGFNWATNSSSTYGDAGDWANLPSCENARSDDDDGDSDVSEWTEHLGSSSNGIRRQDSLELIPKSGDKKEKNKGFSYHISLYIQMQLCNPSTLADWIRQRNARCLEFDAKERQARARPSFVIFQQIVKGLAHVHSQNIIHRDLKPSNIFAGEEDTFMIGDFGLSRTMRDASLDLHEDAVVFPRGVNSEAVHTAGVGTAAYASPEQVTTDDYDSSADIYSLGLILLELFSNFTSEHERAKGFNDCRAGRVVAPWLRQTYPQVSEFILMCTETKPILRPTCSDILSAMEKMNESGSLQLAEIEMLQREISSKDIIIKRQQEMLSEKDDKIASLQRRLAELEGNSG</sequence>
<dbReference type="GO" id="GO:0005524">
    <property type="term" value="F:ATP binding"/>
    <property type="evidence" value="ECO:0007669"/>
    <property type="project" value="UniProtKB-KW"/>
</dbReference>
<dbReference type="eggNOG" id="KOG1035">
    <property type="taxonomic scope" value="Eukaryota"/>
</dbReference>
<organism evidence="11 12">
    <name type="scientific">Thalassiosira oceanica</name>
    <name type="common">Marine diatom</name>
    <dbReference type="NCBI Taxonomy" id="159749"/>
    <lineage>
        <taxon>Eukaryota</taxon>
        <taxon>Sar</taxon>
        <taxon>Stramenopiles</taxon>
        <taxon>Ochrophyta</taxon>
        <taxon>Bacillariophyta</taxon>
        <taxon>Coscinodiscophyceae</taxon>
        <taxon>Thalassiosirophycidae</taxon>
        <taxon>Thalassiosirales</taxon>
        <taxon>Thalassiosiraceae</taxon>
        <taxon>Thalassiosira</taxon>
    </lineage>
</organism>
<feature type="domain" description="Protein kinase" evidence="10">
    <location>
        <begin position="276"/>
        <end position="695"/>
    </location>
</feature>
<dbReference type="SMART" id="SM00220">
    <property type="entry name" value="S_TKc"/>
    <property type="match status" value="1"/>
</dbReference>
<dbReference type="InterPro" id="IPR000719">
    <property type="entry name" value="Prot_kinase_dom"/>
</dbReference>
<dbReference type="AlphaFoldDB" id="K0RH58"/>
<evidence type="ECO:0000256" key="6">
    <source>
        <dbReference type="ARBA" id="ARBA00022840"/>
    </source>
</evidence>
<feature type="region of interest" description="Disordered" evidence="9">
    <location>
        <begin position="430"/>
        <end position="457"/>
    </location>
</feature>
<dbReference type="InterPro" id="IPR050339">
    <property type="entry name" value="CC_SR_Kinase"/>
</dbReference>
<proteinExistence type="predicted"/>
<keyword evidence="6" id="KW-0067">ATP-binding</keyword>
<keyword evidence="4" id="KW-0547">Nucleotide-binding</keyword>
<evidence type="ECO:0000256" key="8">
    <source>
        <dbReference type="SAM" id="Coils"/>
    </source>
</evidence>
<keyword evidence="5" id="KW-0418">Kinase</keyword>
<feature type="region of interest" description="Disordered" evidence="9">
    <location>
        <begin position="81"/>
        <end position="116"/>
    </location>
</feature>
<feature type="region of interest" description="Disordered" evidence="9">
    <location>
        <begin position="200"/>
        <end position="239"/>
    </location>
</feature>
<dbReference type="EC" id="2.7.11.1" evidence="1"/>
<dbReference type="PROSITE" id="PS50011">
    <property type="entry name" value="PROTEIN_KINASE_DOM"/>
    <property type="match status" value="1"/>
</dbReference>
<evidence type="ECO:0000256" key="7">
    <source>
        <dbReference type="ARBA" id="ARBA00023193"/>
    </source>
</evidence>
<evidence type="ECO:0000313" key="12">
    <source>
        <dbReference type="Proteomes" id="UP000266841"/>
    </source>
</evidence>
<dbReference type="GO" id="GO:0017148">
    <property type="term" value="P:negative regulation of translation"/>
    <property type="evidence" value="ECO:0007669"/>
    <property type="project" value="UniProtKB-KW"/>
</dbReference>
<evidence type="ECO:0000259" key="10">
    <source>
        <dbReference type="PROSITE" id="PS50011"/>
    </source>
</evidence>
<evidence type="ECO:0000256" key="9">
    <source>
        <dbReference type="SAM" id="MobiDB-lite"/>
    </source>
</evidence>
<dbReference type="Gene3D" id="1.10.510.10">
    <property type="entry name" value="Transferase(Phosphotransferase) domain 1"/>
    <property type="match status" value="1"/>
</dbReference>
<dbReference type="Proteomes" id="UP000266841">
    <property type="component" value="Unassembled WGS sequence"/>
</dbReference>
<evidence type="ECO:0000256" key="1">
    <source>
        <dbReference type="ARBA" id="ARBA00012513"/>
    </source>
</evidence>
<evidence type="ECO:0000256" key="3">
    <source>
        <dbReference type="ARBA" id="ARBA00022679"/>
    </source>
</evidence>
<keyword evidence="8" id="KW-0175">Coiled coil</keyword>
<dbReference type="SUPFAM" id="SSF56112">
    <property type="entry name" value="Protein kinase-like (PK-like)"/>
    <property type="match status" value="1"/>
</dbReference>
<comment type="caution">
    <text evidence="11">The sequence shown here is derived from an EMBL/GenBank/DDBJ whole genome shotgun (WGS) entry which is preliminary data.</text>
</comment>
<dbReference type="PANTHER" id="PTHR11042">
    <property type="entry name" value="EUKARYOTIC TRANSLATION INITIATION FACTOR 2-ALPHA KINASE EIF2-ALPHA KINASE -RELATED"/>
    <property type="match status" value="1"/>
</dbReference>
<feature type="compositionally biased region" description="Basic and acidic residues" evidence="9">
    <location>
        <begin position="81"/>
        <end position="94"/>
    </location>
</feature>
<dbReference type="GO" id="GO:0004694">
    <property type="term" value="F:eukaryotic translation initiation factor 2alpha kinase activity"/>
    <property type="evidence" value="ECO:0007669"/>
    <property type="project" value="TreeGrafter"/>
</dbReference>
<accession>K0RH58</accession>
<dbReference type="EMBL" id="AGNL01041334">
    <property type="protein sequence ID" value="EJK51619.1"/>
    <property type="molecule type" value="Genomic_DNA"/>
</dbReference>
<feature type="compositionally biased region" description="Low complexity" evidence="9">
    <location>
        <begin position="200"/>
        <end position="221"/>
    </location>
</feature>
<reference evidence="11 12" key="1">
    <citation type="journal article" date="2012" name="Genome Biol.">
        <title>Genome and low-iron response of an oceanic diatom adapted to chronic iron limitation.</title>
        <authorList>
            <person name="Lommer M."/>
            <person name="Specht M."/>
            <person name="Roy A.S."/>
            <person name="Kraemer L."/>
            <person name="Andreson R."/>
            <person name="Gutowska M.A."/>
            <person name="Wolf J."/>
            <person name="Bergner S.V."/>
            <person name="Schilhabel M.B."/>
            <person name="Klostermeier U.C."/>
            <person name="Beiko R.G."/>
            <person name="Rosenstiel P."/>
            <person name="Hippler M."/>
            <person name="Laroche J."/>
        </authorList>
    </citation>
    <scope>NUCLEOTIDE SEQUENCE [LARGE SCALE GENOMIC DNA]</scope>
    <source>
        <strain evidence="11 12">CCMP1005</strain>
    </source>
</reference>
<feature type="region of interest" description="Disordered" evidence="9">
    <location>
        <begin position="350"/>
        <end position="378"/>
    </location>
</feature>
<evidence type="ECO:0000256" key="2">
    <source>
        <dbReference type="ARBA" id="ARBA00022527"/>
    </source>
</evidence>
<gene>
    <name evidence="11" type="ORF">THAOC_29188</name>
</gene>
<dbReference type="OrthoDB" id="341578at2759"/>
<feature type="region of interest" description="Disordered" evidence="9">
    <location>
        <begin position="129"/>
        <end position="165"/>
    </location>
</feature>
<keyword evidence="7" id="KW-0652">Protein synthesis inhibitor</keyword>
<dbReference type="Gene3D" id="3.30.200.20">
    <property type="entry name" value="Phosphorylase Kinase, domain 1"/>
    <property type="match status" value="1"/>
</dbReference>
<dbReference type="Pfam" id="PF00069">
    <property type="entry name" value="Pkinase"/>
    <property type="match status" value="2"/>
</dbReference>
<feature type="coiled-coil region" evidence="8">
    <location>
        <begin position="720"/>
        <end position="747"/>
    </location>
</feature>
<feature type="compositionally biased region" description="Polar residues" evidence="9">
    <location>
        <begin position="222"/>
        <end position="239"/>
    </location>
</feature>
<evidence type="ECO:0000256" key="5">
    <source>
        <dbReference type="ARBA" id="ARBA00022777"/>
    </source>
</evidence>
<evidence type="ECO:0000256" key="4">
    <source>
        <dbReference type="ARBA" id="ARBA00022741"/>
    </source>
</evidence>
<name>K0RH58_THAOC</name>
<feature type="compositionally biased region" description="Acidic residues" evidence="9">
    <location>
        <begin position="437"/>
        <end position="447"/>
    </location>
</feature>
<keyword evidence="12" id="KW-1185">Reference proteome</keyword>
<evidence type="ECO:0000313" key="11">
    <source>
        <dbReference type="EMBL" id="EJK51619.1"/>
    </source>
</evidence>
<protein>
    <recommendedName>
        <fullName evidence="1">non-specific serine/threonine protein kinase</fullName>
        <ecNumber evidence="1">2.7.11.1</ecNumber>
    </recommendedName>
</protein>
<dbReference type="GO" id="GO:0005737">
    <property type="term" value="C:cytoplasm"/>
    <property type="evidence" value="ECO:0007669"/>
    <property type="project" value="TreeGrafter"/>
</dbReference>
<dbReference type="OMA" id="FRNSFEP"/>
<dbReference type="InterPro" id="IPR011009">
    <property type="entry name" value="Kinase-like_dom_sf"/>
</dbReference>
<dbReference type="GO" id="GO:0005634">
    <property type="term" value="C:nucleus"/>
    <property type="evidence" value="ECO:0007669"/>
    <property type="project" value="TreeGrafter"/>
</dbReference>
<keyword evidence="2" id="KW-0723">Serine/threonine-protein kinase</keyword>
<keyword evidence="3" id="KW-0808">Transferase</keyword>
<dbReference type="PANTHER" id="PTHR11042:SF160">
    <property type="entry name" value="EUKARYOTIC TRANSLATION INITIATION FACTOR 2-ALPHA KINASE 1"/>
    <property type="match status" value="1"/>
</dbReference>